<dbReference type="EMBL" id="JAABLQ010000001">
    <property type="protein sequence ID" value="NBN77791.1"/>
    <property type="molecule type" value="Genomic_DNA"/>
</dbReference>
<evidence type="ECO:0000256" key="1">
    <source>
        <dbReference type="SAM" id="Phobius"/>
    </source>
</evidence>
<accession>A0A7X5J8S9</accession>
<dbReference type="AlphaFoldDB" id="A0A7X5J8S9"/>
<evidence type="ECO:0000313" key="5">
    <source>
        <dbReference type="Proteomes" id="UP000586722"/>
    </source>
</evidence>
<dbReference type="InterPro" id="IPR058625">
    <property type="entry name" value="MdtA-like_BSH"/>
</dbReference>
<dbReference type="Proteomes" id="UP000586722">
    <property type="component" value="Unassembled WGS sequence"/>
</dbReference>
<comment type="caution">
    <text evidence="4">The sequence shown here is derived from an EMBL/GenBank/DDBJ whole genome shotgun (WGS) entry which is preliminary data.</text>
</comment>
<dbReference type="GO" id="GO:0005886">
    <property type="term" value="C:plasma membrane"/>
    <property type="evidence" value="ECO:0007669"/>
    <property type="project" value="TreeGrafter"/>
</dbReference>
<reference evidence="5" key="1">
    <citation type="submission" date="2020-01" db="EMBL/GenBank/DDBJ databases">
        <authorList>
            <person name="Fang Y."/>
            <person name="Sun R."/>
            <person name="Nie L."/>
            <person name="He J."/>
            <person name="Hao L."/>
            <person name="Wang L."/>
            <person name="Su S."/>
            <person name="Lv E."/>
            <person name="Zhang Z."/>
            <person name="Xie R."/>
            <person name="Liu H."/>
        </authorList>
    </citation>
    <scope>NUCLEOTIDE SEQUENCE [LARGE SCALE GENOMIC DNA]</scope>
    <source>
        <strain evidence="5">XCT-53</strain>
    </source>
</reference>
<dbReference type="Gene3D" id="2.40.30.170">
    <property type="match status" value="1"/>
</dbReference>
<proteinExistence type="predicted"/>
<dbReference type="Gene3D" id="1.10.287.470">
    <property type="entry name" value="Helix hairpin bin"/>
    <property type="match status" value="1"/>
</dbReference>
<protein>
    <submittedName>
        <fullName evidence="4">HlyD family efflux transporter periplasmic adaptor subunit</fullName>
    </submittedName>
</protein>
<dbReference type="PANTHER" id="PTHR30438">
    <property type="entry name" value="36 KDA ANTIGEN-RELATED"/>
    <property type="match status" value="1"/>
</dbReference>
<keyword evidence="5" id="KW-1185">Reference proteome</keyword>
<organism evidence="4 5">
    <name type="scientific">Pannonibacter tanglangensis</name>
    <dbReference type="NCBI Taxonomy" id="2750084"/>
    <lineage>
        <taxon>Bacteria</taxon>
        <taxon>Pseudomonadati</taxon>
        <taxon>Pseudomonadota</taxon>
        <taxon>Alphaproteobacteria</taxon>
        <taxon>Hyphomicrobiales</taxon>
        <taxon>Stappiaceae</taxon>
        <taxon>Pannonibacter</taxon>
    </lineage>
</organism>
<feature type="transmembrane region" description="Helical" evidence="1">
    <location>
        <begin position="7"/>
        <end position="26"/>
    </location>
</feature>
<keyword evidence="1" id="KW-0472">Membrane</keyword>
<dbReference type="RefSeq" id="WP_161708109.1">
    <property type="nucleotide sequence ID" value="NZ_JAABLQ010000001.1"/>
</dbReference>
<dbReference type="Pfam" id="PF25917">
    <property type="entry name" value="BSH_RND"/>
    <property type="match status" value="1"/>
</dbReference>
<keyword evidence="1" id="KW-0812">Transmembrane</keyword>
<dbReference type="SUPFAM" id="SSF111369">
    <property type="entry name" value="HlyD-like secretion proteins"/>
    <property type="match status" value="1"/>
</dbReference>
<dbReference type="Gene3D" id="2.40.50.100">
    <property type="match status" value="1"/>
</dbReference>
<dbReference type="PANTHER" id="PTHR30438:SF2">
    <property type="entry name" value="MEMBRANE PROTEIN"/>
    <property type="match status" value="1"/>
</dbReference>
<dbReference type="InterPro" id="IPR058624">
    <property type="entry name" value="MdtA-like_HH"/>
</dbReference>
<gene>
    <name evidence="4" type="ORF">GWI72_05855</name>
</gene>
<evidence type="ECO:0000259" key="3">
    <source>
        <dbReference type="Pfam" id="PF25917"/>
    </source>
</evidence>
<sequence length="329" mass="34876">MTGRGRAIAVAIVALAAVLAGGWFWWQGRTALPEGLATANGRIEAETVQIASKTGGRVLEVLVAEGDLVRTGQVLARVDTSELEAMKRGAAAQEAAAREAVNTVLAQIVQRESELKYADQALERARTLLGNGHISQQEVDQRQTARETAAAALAATRAQLANAENTVLASAAEVGRIVTLIDDSTLTAPIAGRVQYRLAEPGEVIGAGGRVLTLLNLGDVYMTVFLPTGSVGRVLIGAEARIVLDAAPEFVIPATVSFVAADAQFTPREVETRSERDKLMFRVKLKIDPALLARHIDKVRTGLPGEAYVMMAPPVAWPAALEVRLPPAP</sequence>
<evidence type="ECO:0000313" key="4">
    <source>
        <dbReference type="EMBL" id="NBN77791.1"/>
    </source>
</evidence>
<evidence type="ECO:0000259" key="2">
    <source>
        <dbReference type="Pfam" id="PF25876"/>
    </source>
</evidence>
<feature type="domain" description="Multidrug resistance protein MdtA-like barrel-sandwich hybrid" evidence="3">
    <location>
        <begin position="46"/>
        <end position="208"/>
    </location>
</feature>
<name>A0A7X5J8S9_9HYPH</name>
<dbReference type="Pfam" id="PF25876">
    <property type="entry name" value="HH_MFP_RND"/>
    <property type="match status" value="1"/>
</dbReference>
<feature type="domain" description="Multidrug resistance protein MdtA-like alpha-helical hairpin" evidence="2">
    <location>
        <begin position="104"/>
        <end position="164"/>
    </location>
</feature>
<keyword evidence="1" id="KW-1133">Transmembrane helix</keyword>